<feature type="transmembrane region" description="Helical" evidence="17">
    <location>
        <begin position="428"/>
        <end position="449"/>
    </location>
</feature>
<feature type="region of interest" description="Disordered" evidence="16">
    <location>
        <begin position="990"/>
        <end position="1072"/>
    </location>
</feature>
<evidence type="ECO:0000313" key="20">
    <source>
        <dbReference type="EMBL" id="KAB5593954.1"/>
    </source>
</evidence>
<evidence type="ECO:0000256" key="13">
    <source>
        <dbReference type="ARBA" id="ARBA00023128"/>
    </source>
</evidence>
<dbReference type="InterPro" id="IPR011701">
    <property type="entry name" value="MFS"/>
</dbReference>
<dbReference type="GO" id="GO:0046872">
    <property type="term" value="F:metal ion binding"/>
    <property type="evidence" value="ECO:0007669"/>
    <property type="project" value="UniProtKB-KW"/>
</dbReference>
<keyword evidence="21" id="KW-1185">Reference proteome</keyword>
<comment type="subcellular location">
    <subcellularLocation>
        <location evidence="1">Endomembrane system</location>
        <topology evidence="1">Multi-pass membrane protein</topology>
    </subcellularLocation>
    <subcellularLocation>
        <location evidence="2">Mitochondrion inner membrane</location>
    </subcellularLocation>
</comment>
<feature type="transmembrane region" description="Helical" evidence="17">
    <location>
        <begin position="117"/>
        <end position="137"/>
    </location>
</feature>
<dbReference type="GO" id="GO:0012505">
    <property type="term" value="C:endomembrane system"/>
    <property type="evidence" value="ECO:0007669"/>
    <property type="project" value="UniProtKB-SubCell"/>
</dbReference>
<evidence type="ECO:0000256" key="2">
    <source>
        <dbReference type="ARBA" id="ARBA00004273"/>
    </source>
</evidence>
<evidence type="ECO:0000256" key="7">
    <source>
        <dbReference type="ARBA" id="ARBA00022617"/>
    </source>
</evidence>
<feature type="transmembrane region" description="Helical" evidence="17">
    <location>
        <begin position="174"/>
        <end position="195"/>
    </location>
</feature>
<feature type="compositionally biased region" description="Polar residues" evidence="16">
    <location>
        <begin position="881"/>
        <end position="894"/>
    </location>
</feature>
<evidence type="ECO:0000256" key="3">
    <source>
        <dbReference type="ARBA" id="ARBA00007255"/>
    </source>
</evidence>
<dbReference type="InterPro" id="IPR001357">
    <property type="entry name" value="BRCT_dom"/>
</dbReference>
<dbReference type="SUPFAM" id="SSF103473">
    <property type="entry name" value="MFS general substrate transporter"/>
    <property type="match status" value="1"/>
</dbReference>
<feature type="compositionally biased region" description="Acidic residues" evidence="16">
    <location>
        <begin position="1049"/>
        <end position="1065"/>
    </location>
</feature>
<evidence type="ECO:0000256" key="10">
    <source>
        <dbReference type="ARBA" id="ARBA00022792"/>
    </source>
</evidence>
<comment type="caution">
    <text evidence="20">The sequence shown here is derived from an EMBL/GenBank/DDBJ whole genome shotgun (WGS) entry which is preliminary data.</text>
</comment>
<dbReference type="PROSITE" id="PS50850">
    <property type="entry name" value="MFS"/>
    <property type="match status" value="1"/>
</dbReference>
<gene>
    <name evidence="20" type="ORF">CTheo_2555</name>
</gene>
<feature type="compositionally biased region" description="Acidic residues" evidence="16">
    <location>
        <begin position="846"/>
        <end position="857"/>
    </location>
</feature>
<feature type="compositionally biased region" description="Polar residues" evidence="16">
    <location>
        <begin position="914"/>
        <end position="924"/>
    </location>
</feature>
<keyword evidence="14 17" id="KW-0472">Membrane</keyword>
<feature type="compositionally biased region" description="Basic and acidic residues" evidence="16">
    <location>
        <begin position="950"/>
        <end position="965"/>
    </location>
</feature>
<evidence type="ECO:0000256" key="6">
    <source>
        <dbReference type="ARBA" id="ARBA00022448"/>
    </source>
</evidence>
<dbReference type="InterPro" id="IPR009057">
    <property type="entry name" value="Homeodomain-like_sf"/>
</dbReference>
<dbReference type="PANTHER" id="PTHR23514">
    <property type="entry name" value="BYPASS OF STOP CODON PROTEIN 6"/>
    <property type="match status" value="1"/>
</dbReference>
<evidence type="ECO:0000256" key="5">
    <source>
        <dbReference type="ARBA" id="ARBA00012218"/>
    </source>
</evidence>
<feature type="region of interest" description="Disordered" evidence="16">
    <location>
        <begin position="1155"/>
        <end position="1181"/>
    </location>
</feature>
<dbReference type="InterPro" id="IPR000511">
    <property type="entry name" value="Holocyt_c/c1_synthase"/>
</dbReference>
<dbReference type="SUPFAM" id="SSF46689">
    <property type="entry name" value="Homeodomain-like"/>
    <property type="match status" value="1"/>
</dbReference>
<feature type="compositionally biased region" description="Polar residues" evidence="16">
    <location>
        <begin position="1168"/>
        <end position="1181"/>
    </location>
</feature>
<keyword evidence="15" id="KW-0456">Lyase</keyword>
<feature type="transmembrane region" description="Helical" evidence="17">
    <location>
        <begin position="456"/>
        <end position="477"/>
    </location>
</feature>
<keyword evidence="8 17" id="KW-0812">Transmembrane</keyword>
<evidence type="ECO:0000256" key="16">
    <source>
        <dbReference type="SAM" id="MobiDB-lite"/>
    </source>
</evidence>
<feature type="transmembrane region" description="Helical" evidence="17">
    <location>
        <begin position="326"/>
        <end position="346"/>
    </location>
</feature>
<dbReference type="PANTHER" id="PTHR23514:SF3">
    <property type="entry name" value="BYPASS OF STOP CODON PROTEIN 6"/>
    <property type="match status" value="1"/>
</dbReference>
<dbReference type="PROSITE" id="PS50172">
    <property type="entry name" value="BRCT"/>
    <property type="match status" value="1"/>
</dbReference>
<feature type="region of interest" description="Disordered" evidence="16">
    <location>
        <begin position="506"/>
        <end position="542"/>
    </location>
</feature>
<feature type="transmembrane region" description="Helical" evidence="17">
    <location>
        <begin position="81"/>
        <end position="97"/>
    </location>
</feature>
<feature type="transmembrane region" description="Helical" evidence="17">
    <location>
        <begin position="207"/>
        <end position="229"/>
    </location>
</feature>
<dbReference type="CDD" id="cd11655">
    <property type="entry name" value="rap1_myb-like"/>
    <property type="match status" value="1"/>
</dbReference>
<dbReference type="Proteomes" id="UP000383932">
    <property type="component" value="Unassembled WGS sequence"/>
</dbReference>
<dbReference type="Pfam" id="PF16589">
    <property type="entry name" value="BRCT_2"/>
    <property type="match status" value="1"/>
</dbReference>
<feature type="transmembrane region" description="Helical" evidence="17">
    <location>
        <begin position="353"/>
        <end position="370"/>
    </location>
</feature>
<evidence type="ECO:0000256" key="15">
    <source>
        <dbReference type="ARBA" id="ARBA00023239"/>
    </source>
</evidence>
<evidence type="ECO:0000256" key="12">
    <source>
        <dbReference type="ARBA" id="ARBA00023004"/>
    </source>
</evidence>
<dbReference type="InterPro" id="IPR015010">
    <property type="entry name" value="TERF2IP_Myb"/>
</dbReference>
<comment type="similarity">
    <text evidence="4">Belongs to the major facilitator superfamily.</text>
</comment>
<dbReference type="GO" id="GO:0004408">
    <property type="term" value="F:holocytochrome-c synthase activity"/>
    <property type="evidence" value="ECO:0007669"/>
    <property type="project" value="UniProtKB-EC"/>
</dbReference>
<reference evidence="20 21" key="1">
    <citation type="journal article" date="2019" name="Fungal Biol. Biotechnol.">
        <title>Draft genome sequence of fastidious pathogen Ceratobasidium theobromae, which causes vascular-streak dieback in Theobroma cacao.</title>
        <authorList>
            <person name="Ali S.S."/>
            <person name="Asman A."/>
            <person name="Shao J."/>
            <person name="Firmansyah A.P."/>
            <person name="Susilo A.W."/>
            <person name="Rosmana A."/>
            <person name="McMahon P."/>
            <person name="Junaid M."/>
            <person name="Guest D."/>
            <person name="Kheng T.Y."/>
            <person name="Meinhardt L.W."/>
            <person name="Bailey B.A."/>
        </authorList>
    </citation>
    <scope>NUCLEOTIDE SEQUENCE [LARGE SCALE GENOMIC DNA]</scope>
    <source>
        <strain evidence="20 21">CT2</strain>
    </source>
</reference>
<dbReference type="EMBL" id="SSOP01000027">
    <property type="protein sequence ID" value="KAB5593954.1"/>
    <property type="molecule type" value="Genomic_DNA"/>
</dbReference>
<name>A0A5N5QQG8_9AGAM</name>
<dbReference type="InterPro" id="IPR020846">
    <property type="entry name" value="MFS_dom"/>
</dbReference>
<evidence type="ECO:0000256" key="11">
    <source>
        <dbReference type="ARBA" id="ARBA00022989"/>
    </source>
</evidence>
<dbReference type="InterPro" id="IPR051788">
    <property type="entry name" value="MFS_Transporter"/>
</dbReference>
<dbReference type="Pfam" id="PF01265">
    <property type="entry name" value="Cyto_heme_lyase"/>
    <property type="match status" value="1"/>
</dbReference>
<sequence>MSQTATCQVELDVLPALESGYSREQPQRSHLQSLSILIENERYFSSDTPPGNVNYPGYTETRPSTSEISGLRIGSIFVEDRILYLLGACMGVFAVGLNDTATGANLPSIQEHYDLPYAVVSLVFLAGFGGYLISCMLNSFLQNAIGMRLVLLVAGLLYAGGSALISFSPPFPGVIAGLVLMGFGGGFYEASLTGVISHFENSRYMNILYAFFGLGALVSPFIVGALAKAGTSWNFYYWFPFSLAVSVTLCHFMLFKHYITPSDEESTESRSVHAKFSQTIRMPITWVGIVLIILSFAITDTLSNWLTSYLIEVKGSGPDISRYQLSMFWAGLTLGRIFFSLPFVHIRERVGNTVLLAFLCLAIVLLWIVSSAATNWIAIGIAGFFLGPNTPGILSIISSRVPPSLKGIAVSITIGAFCARKLTRCTEAPPLGLGLVGATMGPLLFGVAVGKVRPGLRVLPPVIMILASLSALMFWAIPPRKKLSSSIHQRQENMAREVLGSRASSLRFDGESDDDDSMLENGQSSRAGGTVAPGKLQPKDNSKLFMRDGTAIEFYILNRDVSRAVIDELEEQIESCGGEVVRSPPQEGYVLVDPRTEDGANFISARTTPTRRVVSLHFVRESINRGKIVGYPDLMLFVKQDKPVKFHLHESLDDPEREKMRDAILLRCGNPDASIRQAQALIHSRDWDDKIAEGRRHKNLLIMETPQWLEACISCKRFALIEKGGIIPMRRISQPGRIPEQRTTQTGRKPGGSRTDFTEEDDGYLIAWMARTFGNKIAGRQGNKAYQLLVEDPRYTSWSHRHTWHSWRERYKNKRVHFDPLITAHVAKYEKKKAYREVTLPPSDGTDGENMEDEDIDNSLPPSQKVRSKRKAQDASGTKGEPSTSQSAIASNAQSRKKIKPNQASEKSEPIKISASQQANEQRLPSSASPPSPPSSDGTYRPSSSSQAAHSKDDNADDSEFREGSQDYAQILDRRILGSDADDALDRYKSEVNAYQMSQADEDMDQANEDVNQADEDVDELAGEDPDVDVETVTQPDLPLPPIAFNPETESEDGEGSSNESEDLGETAKEPSWSGLAAEYDVKPSFVKSMFEHAVVVKGLTGESALDETRQLRLVNVNIVFLLVTHVIMSSHEEETTADKCPVDHTSRATWVNLTPPSWHPPVPGANASPTPLPTSRETSSIPRLDGQKWMYPSEAQFFTAMTRKNHNPHAPDMRVIVPIHNAVNERAWSELLAWEAGRGAEACGGVKLVSFKGRPSDRTPKAWFKTLLGYQAPFDRHDWVIDRCGTRMRYVIDFYTGRSSPPRSESQPNVSFYLDVRPAMDNWEGVKMRLQQLWMDLIG</sequence>
<keyword evidence="12" id="KW-0408">Iron</keyword>
<keyword evidence="13" id="KW-0496">Mitochondrion</keyword>
<dbReference type="Pfam" id="PF08914">
    <property type="entry name" value="Myb_Rap1"/>
    <property type="match status" value="1"/>
</dbReference>
<evidence type="ECO:0000259" key="19">
    <source>
        <dbReference type="PROSITE" id="PS50850"/>
    </source>
</evidence>
<evidence type="ECO:0000256" key="4">
    <source>
        <dbReference type="ARBA" id="ARBA00008335"/>
    </source>
</evidence>
<dbReference type="EC" id="4.4.1.17" evidence="5"/>
<dbReference type="Gene3D" id="1.10.10.60">
    <property type="entry name" value="Homeodomain-like"/>
    <property type="match status" value="1"/>
</dbReference>
<feature type="transmembrane region" description="Helical" evidence="17">
    <location>
        <begin position="149"/>
        <end position="168"/>
    </location>
</feature>
<protein>
    <recommendedName>
        <fullName evidence="5">holocytochrome-c synthase</fullName>
        <ecNumber evidence="5">4.4.1.17</ecNumber>
    </recommendedName>
</protein>
<evidence type="ECO:0000313" key="21">
    <source>
        <dbReference type="Proteomes" id="UP000383932"/>
    </source>
</evidence>
<evidence type="ECO:0000256" key="17">
    <source>
        <dbReference type="SAM" id="Phobius"/>
    </source>
</evidence>
<dbReference type="PROSITE" id="PS00821">
    <property type="entry name" value="CYTO_HEME_LYASE_1"/>
    <property type="match status" value="1"/>
</dbReference>
<dbReference type="Pfam" id="PF07690">
    <property type="entry name" value="MFS_1"/>
    <property type="match status" value="1"/>
</dbReference>
<feature type="domain" description="Major facilitator superfamily (MFS) profile" evidence="19">
    <location>
        <begin position="84"/>
        <end position="482"/>
    </location>
</feature>
<keyword evidence="11 17" id="KW-1133">Transmembrane helix</keyword>
<comment type="similarity">
    <text evidence="3">Belongs to the cytochrome c-type heme lyase family.</text>
</comment>
<feature type="transmembrane region" description="Helical" evidence="17">
    <location>
        <begin position="284"/>
        <end position="306"/>
    </location>
</feature>
<dbReference type="PROSITE" id="PS00822">
    <property type="entry name" value="CYTO_HEME_LYASE_2"/>
    <property type="match status" value="1"/>
</dbReference>
<feature type="domain" description="BRCT" evidence="18">
    <location>
        <begin position="552"/>
        <end position="636"/>
    </location>
</feature>
<evidence type="ECO:0000256" key="9">
    <source>
        <dbReference type="ARBA" id="ARBA00022723"/>
    </source>
</evidence>
<feature type="region of interest" description="Disordered" evidence="16">
    <location>
        <begin position="837"/>
        <end position="967"/>
    </location>
</feature>
<evidence type="ECO:0000256" key="1">
    <source>
        <dbReference type="ARBA" id="ARBA00004127"/>
    </source>
</evidence>
<feature type="transmembrane region" description="Helical" evidence="17">
    <location>
        <begin position="235"/>
        <end position="255"/>
    </location>
</feature>
<keyword evidence="9" id="KW-0479">Metal-binding</keyword>
<keyword evidence="7" id="KW-0349">Heme</keyword>
<feature type="region of interest" description="Disordered" evidence="16">
    <location>
        <begin position="736"/>
        <end position="758"/>
    </location>
</feature>
<keyword evidence="10" id="KW-0999">Mitochondrion inner membrane</keyword>
<evidence type="ECO:0000259" key="18">
    <source>
        <dbReference type="PROSITE" id="PS50172"/>
    </source>
</evidence>
<organism evidence="20 21">
    <name type="scientific">Ceratobasidium theobromae</name>
    <dbReference type="NCBI Taxonomy" id="1582974"/>
    <lineage>
        <taxon>Eukaryota</taxon>
        <taxon>Fungi</taxon>
        <taxon>Dikarya</taxon>
        <taxon>Basidiomycota</taxon>
        <taxon>Agaricomycotina</taxon>
        <taxon>Agaricomycetes</taxon>
        <taxon>Cantharellales</taxon>
        <taxon>Ceratobasidiaceae</taxon>
        <taxon>Ceratobasidium</taxon>
    </lineage>
</organism>
<feature type="compositionally biased region" description="Polar residues" evidence="16">
    <location>
        <begin position="937"/>
        <end position="949"/>
    </location>
</feature>
<keyword evidence="6" id="KW-0813">Transport</keyword>
<evidence type="ECO:0000256" key="14">
    <source>
        <dbReference type="ARBA" id="ARBA00023136"/>
    </source>
</evidence>
<dbReference type="OrthoDB" id="4243at2759"/>
<accession>A0A5N5QQG8</accession>
<dbReference type="InterPro" id="IPR036259">
    <property type="entry name" value="MFS_trans_sf"/>
</dbReference>
<dbReference type="Gene3D" id="1.20.1250.20">
    <property type="entry name" value="MFS general substrate transporter like domains"/>
    <property type="match status" value="2"/>
</dbReference>
<dbReference type="GO" id="GO:0005743">
    <property type="term" value="C:mitochondrial inner membrane"/>
    <property type="evidence" value="ECO:0007669"/>
    <property type="project" value="UniProtKB-SubCell"/>
</dbReference>
<proteinExistence type="inferred from homology"/>
<feature type="compositionally biased region" description="Acidic residues" evidence="16">
    <location>
        <begin position="1000"/>
        <end position="1030"/>
    </location>
</feature>
<dbReference type="GO" id="GO:0022857">
    <property type="term" value="F:transmembrane transporter activity"/>
    <property type="evidence" value="ECO:0007669"/>
    <property type="project" value="InterPro"/>
</dbReference>
<evidence type="ECO:0000256" key="8">
    <source>
        <dbReference type="ARBA" id="ARBA00022692"/>
    </source>
</evidence>